<dbReference type="NCBIfam" id="NF001238">
    <property type="entry name" value="PRK00211.1"/>
    <property type="match status" value="1"/>
</dbReference>
<evidence type="ECO:0000313" key="3">
    <source>
        <dbReference type="Proteomes" id="UP000654401"/>
    </source>
</evidence>
<dbReference type="InterPro" id="IPR003787">
    <property type="entry name" value="Sulphur_relay_DsrE/F-like"/>
</dbReference>
<dbReference type="Proteomes" id="UP000654401">
    <property type="component" value="Unassembled WGS sequence"/>
</dbReference>
<protein>
    <submittedName>
        <fullName evidence="2">Sulfurtransferase complex subunit TusC</fullName>
    </submittedName>
</protein>
<reference evidence="2 3" key="1">
    <citation type="submission" date="2020-08" db="EMBL/GenBank/DDBJ databases">
        <title>Bridging the membrane lipid divide: bacteria of the FCB group superphylum have the potential to synthesize archaeal ether lipids.</title>
        <authorList>
            <person name="Villanueva L."/>
            <person name="Von Meijenfeldt F.A.B."/>
            <person name="Westbye A.B."/>
            <person name="Yadav S."/>
            <person name="Hopmans E.C."/>
            <person name="Dutilh B.E."/>
            <person name="Sinninghe Damste J.S."/>
        </authorList>
    </citation>
    <scope>NUCLEOTIDE SEQUENCE [LARGE SCALE GENOMIC DNA]</scope>
    <source>
        <strain evidence="2">NIOZ-UU100</strain>
    </source>
</reference>
<dbReference type="SUPFAM" id="SSF75169">
    <property type="entry name" value="DsrEFH-like"/>
    <property type="match status" value="1"/>
</dbReference>
<dbReference type="InterPro" id="IPR017462">
    <property type="entry name" value="Sulphur_relay_TusC/DsrF"/>
</dbReference>
<gene>
    <name evidence="2" type="primary">tusC</name>
    <name evidence="2" type="ORF">H8D24_08055</name>
</gene>
<evidence type="ECO:0000313" key="2">
    <source>
        <dbReference type="EMBL" id="MBC8520337.1"/>
    </source>
</evidence>
<dbReference type="EMBL" id="JACNFK010000038">
    <property type="protein sequence ID" value="MBC8520337.1"/>
    <property type="molecule type" value="Genomic_DNA"/>
</dbReference>
<dbReference type="AlphaFoldDB" id="A0A8J6TY00"/>
<accession>A0A8J6TY00</accession>
<dbReference type="PANTHER" id="PTHR38780:SF1">
    <property type="entry name" value="PROTEIN TUSC"/>
    <property type="match status" value="1"/>
</dbReference>
<dbReference type="PANTHER" id="PTHR38780">
    <property type="entry name" value="PROTEIN TUSC"/>
    <property type="match status" value="1"/>
</dbReference>
<comment type="similarity">
    <text evidence="1">Belongs to the DsrF/TusC family.</text>
</comment>
<dbReference type="InterPro" id="IPR027396">
    <property type="entry name" value="DsrEFH-like"/>
</dbReference>
<name>A0A8J6TY00_9GAMM</name>
<dbReference type="Gene3D" id="3.40.1260.10">
    <property type="entry name" value="DsrEFH-like"/>
    <property type="match status" value="1"/>
</dbReference>
<dbReference type="NCBIfam" id="TIGR03010">
    <property type="entry name" value="sulf_tusC_dsrF"/>
    <property type="match status" value="1"/>
</dbReference>
<proteinExistence type="inferred from homology"/>
<sequence length="135" mass="15331">MSEIKKFLYVNRRAPYGTVYALESLEVVLIGAAFDQDVSLVFMDDGVFQLKKDQNSEASGMKNFSPTFNALGDYDVNKIYVEKESLEARGLTMDDLMALTYEDEDDDWAEKSSMHLVSADEIRDLMEESEVVLSF</sequence>
<organism evidence="2 3">
    <name type="scientific">Candidatus Thiopontia autotrophica</name>
    <dbReference type="NCBI Taxonomy" id="2841688"/>
    <lineage>
        <taxon>Bacteria</taxon>
        <taxon>Pseudomonadati</taxon>
        <taxon>Pseudomonadota</taxon>
        <taxon>Gammaproteobacteria</taxon>
        <taxon>Candidatus Thiopontia</taxon>
    </lineage>
</organism>
<comment type="caution">
    <text evidence="2">The sequence shown here is derived from an EMBL/GenBank/DDBJ whole genome shotgun (WGS) entry which is preliminary data.</text>
</comment>
<dbReference type="Pfam" id="PF02635">
    <property type="entry name" value="DsrE"/>
    <property type="match status" value="1"/>
</dbReference>
<evidence type="ECO:0000256" key="1">
    <source>
        <dbReference type="ARBA" id="ARBA00005996"/>
    </source>
</evidence>